<dbReference type="GeneID" id="42177971"/>
<accession>A0A4D6KFM8</accession>
<dbReference type="OMA" id="ETTVVCE"/>
<keyword evidence="1" id="KW-0472">Membrane</keyword>
<reference evidence="3 4" key="2">
    <citation type="submission" date="2019-04" db="EMBL/GenBank/DDBJ databases">
        <authorList>
            <person name="Yang S."/>
            <person name="Wei W."/>
        </authorList>
    </citation>
    <scope>NUCLEOTIDE SEQUENCE [LARGE SCALE GENOMIC DNA]</scope>
    <source>
        <strain evidence="4">ZP60</strain>
    </source>
</reference>
<dbReference type="AlphaFoldDB" id="A0A4D6KFM8"/>
<keyword evidence="1" id="KW-1133">Transmembrane helix</keyword>
<dbReference type="KEGG" id="halz:E5139_03500"/>
<dbReference type="PANTHER" id="PTHR33608">
    <property type="entry name" value="BLL2464 PROTEIN"/>
    <property type="match status" value="1"/>
</dbReference>
<organism evidence="3 4">
    <name type="scientific">Halomicrobium mukohataei</name>
    <dbReference type="NCBI Taxonomy" id="57705"/>
    <lineage>
        <taxon>Archaea</taxon>
        <taxon>Methanobacteriati</taxon>
        <taxon>Methanobacteriota</taxon>
        <taxon>Stenosarchaea group</taxon>
        <taxon>Halobacteria</taxon>
        <taxon>Halobacteriales</taxon>
        <taxon>Haloarculaceae</taxon>
        <taxon>Halomicrobium</taxon>
    </lineage>
</organism>
<sequence>MSFSSIPAAATRSADVTDEAAEFEIEPGTVVDRRTRRWYAVTVFALLALGAGVLTRESGLLLTSAFGIAFAGYGQVTSPPPVEVSVERSISDDAPDTDDTVAVTVTVRNESDRTMPDLRLVDGVPPKMTVAEGSPRLATALRPGEETTFAYSLRARRGRHEFEPTTILTRDASGATERRGTVDAPDTVDCEASLPSQSVSFPLRSQTTRHTGRFPADTGGPGVEFYATREYRPGDPLNRVDWNRTARTGDLTTVQYRVERSVSVVLVVDARQAAYAAPAPQARTALDAAVDAAGHAYVSLTDAGHDVGLTALSPTECWLSPGNGDEHRVRAREFLSTEPALSPSGPDAETSLYAAVQRIRRRAPTDAQIVVFSPLTDDRVAGSAIRLDANGHRTTVISPDPTADDSVGHRLAGVRRSLRIADLRQRNIPVVDWDGTEPFPHALARWDGGSR</sequence>
<dbReference type="Pfam" id="PF01882">
    <property type="entry name" value="DUF58"/>
    <property type="match status" value="1"/>
</dbReference>
<proteinExistence type="predicted"/>
<feature type="transmembrane region" description="Helical" evidence="1">
    <location>
        <begin position="38"/>
        <end position="55"/>
    </location>
</feature>
<dbReference type="PANTHER" id="PTHR33608:SF6">
    <property type="entry name" value="BLL2464 PROTEIN"/>
    <property type="match status" value="1"/>
</dbReference>
<evidence type="ECO:0000313" key="4">
    <source>
        <dbReference type="Proteomes" id="UP000297053"/>
    </source>
</evidence>
<evidence type="ECO:0000259" key="2">
    <source>
        <dbReference type="Pfam" id="PF01882"/>
    </source>
</evidence>
<keyword evidence="1" id="KW-0812">Transmembrane</keyword>
<evidence type="ECO:0000313" key="3">
    <source>
        <dbReference type="EMBL" id="QCD64753.1"/>
    </source>
</evidence>
<gene>
    <name evidence="3" type="ORF">E5139_03500</name>
</gene>
<dbReference type="InterPro" id="IPR002881">
    <property type="entry name" value="DUF58"/>
</dbReference>
<name>A0A4D6KFM8_9EURY</name>
<feature type="domain" description="DUF58" evidence="2">
    <location>
        <begin position="228"/>
        <end position="397"/>
    </location>
</feature>
<dbReference type="RefSeq" id="WP_012807578.1">
    <property type="nucleotide sequence ID" value="NZ_CP039375.1"/>
</dbReference>
<protein>
    <submittedName>
        <fullName evidence="3">DUF58 domain-containing protein</fullName>
    </submittedName>
</protein>
<reference evidence="3 4" key="1">
    <citation type="submission" date="2019-04" db="EMBL/GenBank/DDBJ databases">
        <title>Complete genome sequence of Arthrobacter sp. ZXY-2 associated with effective atrazine degradation and salt adaptation.</title>
        <authorList>
            <person name="Zhao X."/>
        </authorList>
    </citation>
    <scope>NUCLEOTIDE SEQUENCE [LARGE SCALE GENOMIC DNA]</scope>
    <source>
        <strain evidence="4">ZP60</strain>
    </source>
</reference>
<evidence type="ECO:0000256" key="1">
    <source>
        <dbReference type="SAM" id="Phobius"/>
    </source>
</evidence>
<dbReference type="Proteomes" id="UP000297053">
    <property type="component" value="Chromosome"/>
</dbReference>
<dbReference type="EMBL" id="CP039375">
    <property type="protein sequence ID" value="QCD64753.1"/>
    <property type="molecule type" value="Genomic_DNA"/>
</dbReference>